<dbReference type="PANTHER" id="PTHR21240">
    <property type="entry name" value="2-AMINO-3-CARBOXYLMUCONATE-6-SEMIALDEHYDE DECARBOXYLASE"/>
    <property type="match status" value="1"/>
</dbReference>
<dbReference type="SUPFAM" id="SSF51556">
    <property type="entry name" value="Metallo-dependent hydrolases"/>
    <property type="match status" value="1"/>
</dbReference>
<keyword evidence="4" id="KW-1185">Reference proteome</keyword>
<name>A0A4Y3UP67_9MICO</name>
<organism evidence="3 4">
    <name type="scientific">Microbacterium lacticum</name>
    <dbReference type="NCBI Taxonomy" id="33885"/>
    <lineage>
        <taxon>Bacteria</taxon>
        <taxon>Bacillati</taxon>
        <taxon>Actinomycetota</taxon>
        <taxon>Actinomycetes</taxon>
        <taxon>Micrococcales</taxon>
        <taxon>Microbacteriaceae</taxon>
        <taxon>Microbacterium</taxon>
    </lineage>
</organism>
<comment type="caution">
    <text evidence="3">The sequence shown here is derived from an EMBL/GenBank/DDBJ whole genome shotgun (WGS) entry which is preliminary data.</text>
</comment>
<dbReference type="InterPro" id="IPR006680">
    <property type="entry name" value="Amidohydro-rel"/>
</dbReference>
<dbReference type="InterPro" id="IPR032465">
    <property type="entry name" value="ACMSD"/>
</dbReference>
<dbReference type="Gene3D" id="3.20.20.140">
    <property type="entry name" value="Metal-dependent hydrolases"/>
    <property type="match status" value="1"/>
</dbReference>
<evidence type="ECO:0000259" key="2">
    <source>
        <dbReference type="Pfam" id="PF04909"/>
    </source>
</evidence>
<protein>
    <recommendedName>
        <fullName evidence="2">Amidohydrolase-related domain-containing protein</fullName>
    </recommendedName>
</protein>
<dbReference type="AlphaFoldDB" id="A0A4Y3UP67"/>
<dbReference type="CDD" id="cd01292">
    <property type="entry name" value="metallo-dependent_hydrolases"/>
    <property type="match status" value="1"/>
</dbReference>
<dbReference type="Pfam" id="PF04909">
    <property type="entry name" value="Amidohydro_2"/>
    <property type="match status" value="1"/>
</dbReference>
<evidence type="ECO:0000256" key="1">
    <source>
        <dbReference type="ARBA" id="ARBA00023239"/>
    </source>
</evidence>
<dbReference type="RefSeq" id="WP_170214222.1">
    <property type="nucleotide sequence ID" value="NZ_BJNA01000022.1"/>
</dbReference>
<evidence type="ECO:0000313" key="3">
    <source>
        <dbReference type="EMBL" id="TQM90250.1"/>
    </source>
</evidence>
<dbReference type="GO" id="GO:0016831">
    <property type="term" value="F:carboxy-lyase activity"/>
    <property type="evidence" value="ECO:0007669"/>
    <property type="project" value="InterPro"/>
</dbReference>
<accession>A0A4Y3UP67</accession>
<gene>
    <name evidence="3" type="ORF">FHX68_3054</name>
</gene>
<dbReference type="Proteomes" id="UP000319804">
    <property type="component" value="Unassembled WGS sequence"/>
</dbReference>
<evidence type="ECO:0000313" key="4">
    <source>
        <dbReference type="Proteomes" id="UP000319804"/>
    </source>
</evidence>
<keyword evidence="1" id="KW-0456">Lyase</keyword>
<dbReference type="GO" id="GO:0016787">
    <property type="term" value="F:hydrolase activity"/>
    <property type="evidence" value="ECO:0007669"/>
    <property type="project" value="InterPro"/>
</dbReference>
<proteinExistence type="predicted"/>
<reference evidence="3 4" key="1">
    <citation type="submission" date="2019-06" db="EMBL/GenBank/DDBJ databases">
        <title>Sequencing the genomes of 1000 actinobacteria strains.</title>
        <authorList>
            <person name="Klenk H.-P."/>
        </authorList>
    </citation>
    <scope>NUCLEOTIDE SEQUENCE [LARGE SCALE GENOMIC DNA]</scope>
    <source>
        <strain evidence="3 4">DSM 20427</strain>
    </source>
</reference>
<dbReference type="InterPro" id="IPR032466">
    <property type="entry name" value="Metal_Hydrolase"/>
</dbReference>
<dbReference type="EMBL" id="VFPS01000008">
    <property type="protein sequence ID" value="TQM90250.1"/>
    <property type="molecule type" value="Genomic_DNA"/>
</dbReference>
<feature type="domain" description="Amidohydrolase-related" evidence="2">
    <location>
        <begin position="8"/>
        <end position="291"/>
    </location>
</feature>
<sequence length="306" mass="32415">MDGSSPVIDAHVHAGRYGDHFPRAFAEQMMGKTDTPAPEAIDQPIDRLLAEMDAAGVQHAVLLAFDAHRTSGARVPNELVGGIVAEHPDRFTGFASVDPLDPGGLAAFQRAVDEYGLRGLKLAPSYLGIAPDDPAIDPLYALAAERGLPVLAHVGYTPSQSADPRHFAPHPMAAVAERFPEGRFVMAHLGAPWTAHSIALMAQHPNLWADLSIFSWYQPPAIVADALRLAKARGVLPRVMWGSDAPFGPMGASLQRLRDVVAAGMGGEDSLLDTEELASLEGGAAHRLLDLGAARVSGGRDARSDL</sequence>